<keyword evidence="4" id="KW-1185">Reference proteome</keyword>
<dbReference type="EMBL" id="BJUD01000023">
    <property type="protein sequence ID" value="GEK28915.1"/>
    <property type="molecule type" value="Genomic_DNA"/>
</dbReference>
<dbReference type="EMBL" id="JQCB01000004">
    <property type="protein sequence ID" value="KRN96453.1"/>
    <property type="molecule type" value="Genomic_DNA"/>
</dbReference>
<evidence type="ECO:0000313" key="3">
    <source>
        <dbReference type="EMBL" id="KRN96453.1"/>
    </source>
</evidence>
<evidence type="ECO:0008006" key="6">
    <source>
        <dbReference type="Google" id="ProtNLM"/>
    </source>
</evidence>
<evidence type="ECO:0000313" key="2">
    <source>
        <dbReference type="EMBL" id="GEK28915.1"/>
    </source>
</evidence>
<name>A0A0R2L9H0_9LACO</name>
<dbReference type="Proteomes" id="UP000051139">
    <property type="component" value="Unassembled WGS sequence"/>
</dbReference>
<dbReference type="Proteomes" id="UP000321429">
    <property type="component" value="Unassembled WGS sequence"/>
</dbReference>
<accession>A0A0R2L9H0</accession>
<comment type="caution">
    <text evidence="3">The sequence shown here is derived from an EMBL/GenBank/DDBJ whole genome shotgun (WGS) entry which is preliminary data.</text>
</comment>
<dbReference type="RefSeq" id="WP_057809726.1">
    <property type="nucleotide sequence ID" value="NZ_BJUD01000023.1"/>
</dbReference>
<evidence type="ECO:0000313" key="4">
    <source>
        <dbReference type="Proteomes" id="UP000051139"/>
    </source>
</evidence>
<gene>
    <name evidence="3" type="ORF">IV55_GL001425</name>
    <name evidence="2" type="ORF">LSI01_12260</name>
</gene>
<reference evidence="2 5" key="2">
    <citation type="submission" date="2019-07" db="EMBL/GenBank/DDBJ databases">
        <title>Whole genome shotgun sequence of Lactobacillus siliginis NBRC 101315.</title>
        <authorList>
            <person name="Hosoyama A."/>
            <person name="Uohara A."/>
            <person name="Ohji S."/>
            <person name="Ichikawa N."/>
        </authorList>
    </citation>
    <scope>NUCLEOTIDE SEQUENCE [LARGE SCALE GENOMIC DNA]</scope>
    <source>
        <strain evidence="2 5">NBRC 101315</strain>
    </source>
</reference>
<evidence type="ECO:0000313" key="5">
    <source>
        <dbReference type="Proteomes" id="UP000321429"/>
    </source>
</evidence>
<dbReference type="STRING" id="348151.IV55_GL001425"/>
<dbReference type="PATRIC" id="fig|348151.3.peg.1463"/>
<proteinExistence type="predicted"/>
<evidence type="ECO:0000256" key="1">
    <source>
        <dbReference type="SAM" id="MobiDB-lite"/>
    </source>
</evidence>
<protein>
    <recommendedName>
        <fullName evidence="6">SAM-dependent methyltransferase</fullName>
    </recommendedName>
</protein>
<feature type="compositionally biased region" description="Basic residues" evidence="1">
    <location>
        <begin position="1"/>
        <end position="14"/>
    </location>
</feature>
<organism evidence="3 4">
    <name type="scientific">Furfurilactobacillus siliginis</name>
    <dbReference type="NCBI Taxonomy" id="348151"/>
    <lineage>
        <taxon>Bacteria</taxon>
        <taxon>Bacillati</taxon>
        <taxon>Bacillota</taxon>
        <taxon>Bacilli</taxon>
        <taxon>Lactobacillales</taxon>
        <taxon>Lactobacillaceae</taxon>
        <taxon>Furfurilactobacillus</taxon>
    </lineage>
</organism>
<reference evidence="3 4" key="1">
    <citation type="journal article" date="2015" name="Genome Announc.">
        <title>Expanding the biotechnology potential of lactobacilli through comparative genomics of 213 strains and associated genera.</title>
        <authorList>
            <person name="Sun Z."/>
            <person name="Harris H.M."/>
            <person name="McCann A."/>
            <person name="Guo C."/>
            <person name="Argimon S."/>
            <person name="Zhang W."/>
            <person name="Yang X."/>
            <person name="Jeffery I.B."/>
            <person name="Cooney J.C."/>
            <person name="Kagawa T.F."/>
            <person name="Liu W."/>
            <person name="Song Y."/>
            <person name="Salvetti E."/>
            <person name="Wrobel A."/>
            <person name="Rasinkangas P."/>
            <person name="Parkhill J."/>
            <person name="Rea M.C."/>
            <person name="O'Sullivan O."/>
            <person name="Ritari J."/>
            <person name="Douillard F.P."/>
            <person name="Paul Ross R."/>
            <person name="Yang R."/>
            <person name="Briner A.E."/>
            <person name="Felis G.E."/>
            <person name="de Vos W.M."/>
            <person name="Barrangou R."/>
            <person name="Klaenhammer T.R."/>
            <person name="Caufield P.W."/>
            <person name="Cui Y."/>
            <person name="Zhang H."/>
            <person name="O'Toole P.W."/>
        </authorList>
    </citation>
    <scope>NUCLEOTIDE SEQUENCE [LARGE SCALE GENOMIC DNA]</scope>
    <source>
        <strain evidence="3 4">DSM 22696</strain>
    </source>
</reference>
<dbReference type="OrthoDB" id="2248737at2"/>
<sequence>MNPKQLRKLKKQLHPKTTASAPELNPNAGADNDYITQMNHFRDEFTDFSDAVFLINQVLEADRLLSRGLLPQPLPPLLLPDNFQDTMYQRLLAKYPLGDPRGDQIWNQLSGDLPQLDRALRNFREYLETTYGMWAYISAPFANDLSAYLNGRPTLEIMAGNGYISKGLRDHNAKQPIYTTDSKDWTAENETGKHPVTTVEQLDALAAIEKYSDQVAAVIMSWSPDGQTVDWDVLQALRKLPSQPELIVIGEKDGATDSTIFWQQATLTEIPALNKHFSHFDLLNDQVYIAK</sequence>
<dbReference type="AlphaFoldDB" id="A0A0R2L9H0"/>
<feature type="region of interest" description="Disordered" evidence="1">
    <location>
        <begin position="1"/>
        <end position="31"/>
    </location>
</feature>